<keyword evidence="3" id="KW-0574">Periplasm</keyword>
<dbReference type="PANTHER" id="PTHR43649:SF14">
    <property type="entry name" value="BLR3389 PROTEIN"/>
    <property type="match status" value="1"/>
</dbReference>
<dbReference type="InterPro" id="IPR050490">
    <property type="entry name" value="Bact_solute-bd_prot1"/>
</dbReference>
<dbReference type="Gene3D" id="3.40.190.10">
    <property type="entry name" value="Periplasmic binding protein-like II"/>
    <property type="match status" value="2"/>
</dbReference>
<dbReference type="Proteomes" id="UP000199435">
    <property type="component" value="Unassembled WGS sequence"/>
</dbReference>
<evidence type="ECO:0000256" key="2">
    <source>
        <dbReference type="ARBA" id="ARBA00008520"/>
    </source>
</evidence>
<keyword evidence="5" id="KW-1185">Reference proteome</keyword>
<protein>
    <submittedName>
        <fullName evidence="4">Raffinose/stachyose/melibiose transport system substrate-binding protein</fullName>
    </submittedName>
</protein>
<comment type="similarity">
    <text evidence="2">Belongs to the bacterial solute-binding protein 1 family.</text>
</comment>
<organism evidence="4 5">
    <name type="scientific">Rhizobium miluonense</name>
    <dbReference type="NCBI Taxonomy" id="411945"/>
    <lineage>
        <taxon>Bacteria</taxon>
        <taxon>Pseudomonadati</taxon>
        <taxon>Pseudomonadota</taxon>
        <taxon>Alphaproteobacteria</taxon>
        <taxon>Hyphomicrobiales</taxon>
        <taxon>Rhizobiaceae</taxon>
        <taxon>Rhizobium/Agrobacterium group</taxon>
        <taxon>Rhizobium</taxon>
    </lineage>
</organism>
<dbReference type="InterPro" id="IPR006059">
    <property type="entry name" value="SBP"/>
</dbReference>
<evidence type="ECO:0000256" key="3">
    <source>
        <dbReference type="ARBA" id="ARBA00022764"/>
    </source>
</evidence>
<accession>A0A1C3V7F9</accession>
<dbReference type="EMBL" id="FMAH01000009">
    <property type="protein sequence ID" value="SCB23557.1"/>
    <property type="molecule type" value="Genomic_DNA"/>
</dbReference>
<dbReference type="AlphaFoldDB" id="A0A1C3V7F9"/>
<dbReference type="GO" id="GO:0042597">
    <property type="term" value="C:periplasmic space"/>
    <property type="evidence" value="ECO:0007669"/>
    <property type="project" value="UniProtKB-SubCell"/>
</dbReference>
<evidence type="ECO:0000256" key="1">
    <source>
        <dbReference type="ARBA" id="ARBA00004418"/>
    </source>
</evidence>
<name>A0A1C3V7F9_9HYPH</name>
<reference evidence="5" key="1">
    <citation type="submission" date="2016-08" db="EMBL/GenBank/DDBJ databases">
        <authorList>
            <person name="Varghese N."/>
            <person name="Submissions Spin"/>
        </authorList>
    </citation>
    <scope>NUCLEOTIDE SEQUENCE [LARGE SCALE GENOMIC DNA]</scope>
    <source>
        <strain evidence="5">HAMBI 2971</strain>
    </source>
</reference>
<dbReference type="OrthoDB" id="2553001at2"/>
<dbReference type="SUPFAM" id="SSF53850">
    <property type="entry name" value="Periplasmic binding protein-like II"/>
    <property type="match status" value="1"/>
</dbReference>
<proteinExistence type="inferred from homology"/>
<comment type="subcellular location">
    <subcellularLocation>
        <location evidence="1">Periplasm</location>
    </subcellularLocation>
</comment>
<evidence type="ECO:0000313" key="4">
    <source>
        <dbReference type="EMBL" id="SCB23557.1"/>
    </source>
</evidence>
<dbReference type="Pfam" id="PF01547">
    <property type="entry name" value="SBP_bac_1"/>
    <property type="match status" value="1"/>
</dbReference>
<dbReference type="RefSeq" id="WP_092846751.1">
    <property type="nucleotide sequence ID" value="NZ_FMAH01000009.1"/>
</dbReference>
<sequence>MSNPLRTSLYIISRQLDRAAGVKLSKISIASILLALGLGATGAPAEEATVLVVQAQAESGPFIEWTDHVNKEFEAAHPGVKIRLQTKSFSDLTRTLKLQLSGDKVPDVTQVNQGYASMGALVKANLLQDLSPYADKFGWGSRQANAQLAVNGRFSSDGRTFAEGPLYGMSATGAWVGLWMNKKLGQQLGFTSPPSTLAELEHDMQIAKEKGVVPMQFSGDSADGQSHYLLTLLVQSQGHPDLILDIVKGNKDISLTSAPVVKAASTLREWAEKGYFTPNWVAYKGDEAFDKFLGGDGLFAINGSWRLPLPEKTRAQDFTMLTFPSVDPNAKPIAIATGNLPWSIPTKSAHKDLAAEYIDLWTSVDIADRWIAKGGVPVTLPVNIEAALDAAKLEGPSRDAILGWSKVLNGGTPAPYPDWATPTFLNALLSGAAELGTGRITAEQYTQLLQDDYAAFQSDKE</sequence>
<gene>
    <name evidence="4" type="ORF">GA0061102_100988</name>
</gene>
<dbReference type="PANTHER" id="PTHR43649">
    <property type="entry name" value="ARABINOSE-BINDING PROTEIN-RELATED"/>
    <property type="match status" value="1"/>
</dbReference>
<evidence type="ECO:0000313" key="5">
    <source>
        <dbReference type="Proteomes" id="UP000199435"/>
    </source>
</evidence>
<dbReference type="STRING" id="411945.GA0061102_100988"/>